<dbReference type="OrthoDB" id="4204233at2"/>
<evidence type="ECO:0000313" key="5">
    <source>
        <dbReference type="Proteomes" id="UP000198804"/>
    </source>
</evidence>
<dbReference type="Pfam" id="PF08535">
    <property type="entry name" value="KorB"/>
    <property type="match status" value="1"/>
</dbReference>
<dbReference type="Gene3D" id="3.90.1530.30">
    <property type="match status" value="1"/>
</dbReference>
<evidence type="ECO:0000256" key="1">
    <source>
        <dbReference type="ARBA" id="ARBA00006295"/>
    </source>
</evidence>
<reference evidence="5" key="1">
    <citation type="submission" date="2016-10" db="EMBL/GenBank/DDBJ databases">
        <authorList>
            <person name="Varghese N."/>
            <person name="Submissions S."/>
        </authorList>
    </citation>
    <scope>NUCLEOTIDE SEQUENCE [LARGE SCALE GENOMIC DNA]</scope>
    <source>
        <strain evidence="5">CGMCC 1.6474</strain>
    </source>
</reference>
<keyword evidence="5" id="KW-1185">Reference proteome</keyword>
<dbReference type="InterPro" id="IPR013741">
    <property type="entry name" value="KorB_domain"/>
</dbReference>
<dbReference type="NCBIfam" id="TIGR00180">
    <property type="entry name" value="parB_part"/>
    <property type="match status" value="1"/>
</dbReference>
<dbReference type="InterPro" id="IPR050336">
    <property type="entry name" value="Chromosome_partition/occlusion"/>
</dbReference>
<dbReference type="Proteomes" id="UP000198804">
    <property type="component" value="Unassembled WGS sequence"/>
</dbReference>
<proteinExistence type="inferred from homology"/>
<dbReference type="SUPFAM" id="SSF110849">
    <property type="entry name" value="ParB/Sulfiredoxin"/>
    <property type="match status" value="1"/>
</dbReference>
<dbReference type="SMART" id="SM00470">
    <property type="entry name" value="ParB"/>
    <property type="match status" value="1"/>
</dbReference>
<evidence type="ECO:0000256" key="2">
    <source>
        <dbReference type="SAM" id="MobiDB-lite"/>
    </source>
</evidence>
<dbReference type="GO" id="GO:0007059">
    <property type="term" value="P:chromosome segregation"/>
    <property type="evidence" value="ECO:0007669"/>
    <property type="project" value="TreeGrafter"/>
</dbReference>
<organism evidence="4 5">
    <name type="scientific">Methylorubrum salsuginis</name>
    <dbReference type="NCBI Taxonomy" id="414703"/>
    <lineage>
        <taxon>Bacteria</taxon>
        <taxon>Pseudomonadati</taxon>
        <taxon>Pseudomonadota</taxon>
        <taxon>Alphaproteobacteria</taxon>
        <taxon>Hyphomicrobiales</taxon>
        <taxon>Methylobacteriaceae</taxon>
        <taxon>Methylorubrum</taxon>
    </lineage>
</organism>
<dbReference type="RefSeq" id="WP_063987036.1">
    <property type="nucleotide sequence ID" value="NZ_FOSV01000018.1"/>
</dbReference>
<name>A0A1I4ISE9_9HYPH</name>
<dbReference type="GO" id="GO:0005694">
    <property type="term" value="C:chromosome"/>
    <property type="evidence" value="ECO:0007669"/>
    <property type="project" value="TreeGrafter"/>
</dbReference>
<dbReference type="InterPro" id="IPR036086">
    <property type="entry name" value="ParB/Sulfiredoxin_sf"/>
</dbReference>
<accession>A0A1I4ISE9</accession>
<sequence length="336" mass="36535">MALDLSFTSLADIAQSGGGGRPVEIPLDEIIEDPDQPRTLFDDDALRELAASIARFGVIQAISVRPKNAAGKHVIIFGARRYRASRLAGRDRIRAVVEAAQTPDAYLQLVENVQRDDLKPLEIAAFVTGRLRAGDRTSAIAERLGKPKDWVSRYAAVAKMPDSLRDKLATSPIRAVYELFQAWRDHPEAVERIVRSQDAFTDAQARRIAQDLRKPASPPSPLPPATPERAVDASQGRPVSGEERAAPDVADGDRPSVIAVEASLASGRGTNAISLTREVQGLERTVRALDTPIAARWLAHYDTLSAQLAADLTEAHDVWVSRRAALLLIRSVAEAE</sequence>
<evidence type="ECO:0000259" key="3">
    <source>
        <dbReference type="SMART" id="SM00470"/>
    </source>
</evidence>
<dbReference type="InterPro" id="IPR003115">
    <property type="entry name" value="ParB_N"/>
</dbReference>
<dbReference type="EMBL" id="FOSV01000018">
    <property type="protein sequence ID" value="SFL56771.1"/>
    <property type="molecule type" value="Genomic_DNA"/>
</dbReference>
<dbReference type="SUPFAM" id="SSF109709">
    <property type="entry name" value="KorB DNA-binding domain-like"/>
    <property type="match status" value="1"/>
</dbReference>
<dbReference type="AlphaFoldDB" id="A0A1I4ISE9"/>
<dbReference type="Pfam" id="PF02195">
    <property type="entry name" value="ParB_N"/>
    <property type="match status" value="1"/>
</dbReference>
<dbReference type="PANTHER" id="PTHR33375:SF1">
    <property type="entry name" value="CHROMOSOME-PARTITIONING PROTEIN PARB-RELATED"/>
    <property type="match status" value="1"/>
</dbReference>
<gene>
    <name evidence="4" type="ORF">SAMN04488125_11822</name>
</gene>
<protein>
    <submittedName>
        <fullName evidence="4">Chromosome partitioning protein, ParB family</fullName>
    </submittedName>
</protein>
<feature type="region of interest" description="Disordered" evidence="2">
    <location>
        <begin position="211"/>
        <end position="253"/>
    </location>
</feature>
<dbReference type="InterPro" id="IPR042075">
    <property type="entry name" value="KorB_DNA-db"/>
</dbReference>
<dbReference type="InterPro" id="IPR004437">
    <property type="entry name" value="ParB/RepB/Spo0J"/>
</dbReference>
<dbReference type="GO" id="GO:0003677">
    <property type="term" value="F:DNA binding"/>
    <property type="evidence" value="ECO:0007669"/>
    <property type="project" value="InterPro"/>
</dbReference>
<feature type="compositionally biased region" description="Pro residues" evidence="2">
    <location>
        <begin position="216"/>
        <end position="226"/>
    </location>
</feature>
<dbReference type="PANTHER" id="PTHR33375">
    <property type="entry name" value="CHROMOSOME-PARTITIONING PROTEIN PARB-RELATED"/>
    <property type="match status" value="1"/>
</dbReference>
<evidence type="ECO:0000313" key="4">
    <source>
        <dbReference type="EMBL" id="SFL56771.1"/>
    </source>
</evidence>
<feature type="domain" description="ParB-like N-terminal" evidence="3">
    <location>
        <begin position="23"/>
        <end position="113"/>
    </location>
</feature>
<comment type="similarity">
    <text evidence="1">Belongs to the ParB family.</text>
</comment>
<dbReference type="STRING" id="414703.SAMN04488125_11822"/>
<dbReference type="Gene3D" id="1.10.10.730">
    <property type="entry name" value="KorB DNA-binding domain"/>
    <property type="match status" value="1"/>
</dbReference>
<feature type="compositionally biased region" description="Basic and acidic residues" evidence="2">
    <location>
        <begin position="240"/>
        <end position="253"/>
    </location>
</feature>